<dbReference type="InterPro" id="IPR002401">
    <property type="entry name" value="Cyt_P450_E_grp-I"/>
</dbReference>
<dbReference type="InterPro" id="IPR050121">
    <property type="entry name" value="Cytochrome_P450_monoxygenase"/>
</dbReference>
<dbReference type="PANTHER" id="PTHR24305:SF166">
    <property type="entry name" value="CYTOCHROME P450 12A4, MITOCHONDRIAL-RELATED"/>
    <property type="match status" value="1"/>
</dbReference>
<reference evidence="2 3" key="1">
    <citation type="submission" date="2024-06" db="EMBL/GenBank/DDBJ databases">
        <authorList>
            <person name="Kraege A."/>
            <person name="Thomma B."/>
        </authorList>
    </citation>
    <scope>NUCLEOTIDE SEQUENCE [LARGE SCALE GENOMIC DNA]</scope>
</reference>
<organism evidence="2 3">
    <name type="scientific">Coccomyxa viridis</name>
    <dbReference type="NCBI Taxonomy" id="1274662"/>
    <lineage>
        <taxon>Eukaryota</taxon>
        <taxon>Viridiplantae</taxon>
        <taxon>Chlorophyta</taxon>
        <taxon>core chlorophytes</taxon>
        <taxon>Trebouxiophyceae</taxon>
        <taxon>Trebouxiophyceae incertae sedis</taxon>
        <taxon>Coccomyxaceae</taxon>
        <taxon>Coccomyxa</taxon>
    </lineage>
</organism>
<dbReference type="Proteomes" id="UP001497392">
    <property type="component" value="Unassembled WGS sequence"/>
</dbReference>
<evidence type="ECO:0000313" key="2">
    <source>
        <dbReference type="EMBL" id="CAL5229141.1"/>
    </source>
</evidence>
<proteinExistence type="inferred from homology"/>
<evidence type="ECO:0000313" key="3">
    <source>
        <dbReference type="Proteomes" id="UP001497392"/>
    </source>
</evidence>
<dbReference type="InterPro" id="IPR036396">
    <property type="entry name" value="Cyt_P450_sf"/>
</dbReference>
<dbReference type="EMBL" id="CAXHTA020000020">
    <property type="protein sequence ID" value="CAL5229141.1"/>
    <property type="molecule type" value="Genomic_DNA"/>
</dbReference>
<sequence length="571" mass="63851">MTEVSIAPEVWARLAHAWDGSLTSTATILVIVTASLLAAKLVAVIFQQLWSYEKAHKQLAAQGVPRAPSGNPFAPDAPWKREDLHRVGQDDCEKLGGIFYFRILWFNCVQISDPWLMHEVLAVANKHPEVIDKPRGFPLPIYDCFDRGTSNPPQPCLISTKSADPWHKAVRRGVAPAFSPDNIRNSFDAILEIAERLAARLREQGSDQAIDIDGALQCESFDVIGRIGFNHDFNATENLLGPGAEGCRTIKEGCAIGVNDMRNPVRPVLRTLPFLPEAWTHRRKVREVQARLLGMLHSLAKEVQSRGRRDLEKDASIGNHLMHLHRRERDPLPFARMWSELSIFFMAGMETTAHAITWALYLVSQHPEVERRVAQELDEAGLLVSAQRPNPRKLSREDACSPQHLPYLKAVLKEAQRMYSVAPLVVRKALQDVRIGQYTIPAGTAMILHVFAMHNTSANYERHAEFLPERWLDAEAEKARPLPGTSSAHHTADSKVKRFLPFLSGNRSCIGMSLAQLNYTTAAATLLSRFSFRLADDMGGPAGVRAKEVYFVTIQPKERLNMHVVPRGPAL</sequence>
<comment type="caution">
    <text evidence="2">The sequence shown here is derived from an EMBL/GenBank/DDBJ whole genome shotgun (WGS) entry which is preliminary data.</text>
</comment>
<comment type="similarity">
    <text evidence="1">Belongs to the cytochrome P450 family.</text>
</comment>
<evidence type="ECO:0000256" key="1">
    <source>
        <dbReference type="ARBA" id="ARBA00010617"/>
    </source>
</evidence>
<gene>
    <name evidence="2" type="primary">g12414</name>
    <name evidence="2" type="ORF">VP750_LOCUS11047</name>
</gene>
<dbReference type="InterPro" id="IPR001128">
    <property type="entry name" value="Cyt_P450"/>
</dbReference>
<dbReference type="Gene3D" id="1.10.630.10">
    <property type="entry name" value="Cytochrome P450"/>
    <property type="match status" value="1"/>
</dbReference>
<name>A0ABP1GA99_9CHLO</name>
<protein>
    <submittedName>
        <fullName evidence="2">G12414 protein</fullName>
    </submittedName>
</protein>
<accession>A0ABP1GA99</accession>
<dbReference type="PRINTS" id="PR00385">
    <property type="entry name" value="P450"/>
</dbReference>
<keyword evidence="3" id="KW-1185">Reference proteome</keyword>
<dbReference type="SUPFAM" id="SSF48264">
    <property type="entry name" value="Cytochrome P450"/>
    <property type="match status" value="1"/>
</dbReference>
<dbReference type="PRINTS" id="PR00463">
    <property type="entry name" value="EP450I"/>
</dbReference>
<dbReference type="Pfam" id="PF00067">
    <property type="entry name" value="p450"/>
    <property type="match status" value="1"/>
</dbReference>
<dbReference type="PANTHER" id="PTHR24305">
    <property type="entry name" value="CYTOCHROME P450"/>
    <property type="match status" value="1"/>
</dbReference>